<dbReference type="InterPro" id="IPR016195">
    <property type="entry name" value="Pol/histidinol_Pase-like"/>
</dbReference>
<dbReference type="RefSeq" id="WP_324716009.1">
    <property type="nucleotide sequence ID" value="NZ_CP141615.1"/>
</dbReference>
<dbReference type="SUPFAM" id="SSF89550">
    <property type="entry name" value="PHP domain-like"/>
    <property type="match status" value="1"/>
</dbReference>
<evidence type="ECO:0000313" key="2">
    <source>
        <dbReference type="EMBL" id="WRP16737.1"/>
    </source>
</evidence>
<dbReference type="Gene3D" id="3.20.20.140">
    <property type="entry name" value="Metal-dependent hydrolases"/>
    <property type="match status" value="1"/>
</dbReference>
<feature type="domain" description="Polymerase/histidinol phosphatase N-terminal" evidence="1">
    <location>
        <begin position="9"/>
        <end position="70"/>
    </location>
</feature>
<dbReference type="SMART" id="SM00481">
    <property type="entry name" value="POLIIIAc"/>
    <property type="match status" value="1"/>
</dbReference>
<dbReference type="InterPro" id="IPR004013">
    <property type="entry name" value="PHP_dom"/>
</dbReference>
<evidence type="ECO:0000313" key="3">
    <source>
        <dbReference type="Proteomes" id="UP001332192"/>
    </source>
</evidence>
<dbReference type="CDD" id="cd07432">
    <property type="entry name" value="PHP_HisPPase"/>
    <property type="match status" value="1"/>
</dbReference>
<protein>
    <submittedName>
        <fullName evidence="2">CehA/McbA family metallohydrolase</fullName>
    </submittedName>
</protein>
<proteinExistence type="predicted"/>
<sequence length="305" mass="34118">MNRVRWLKGQLHVHTSRSFDGRVPPEDMFAAYRLRGFDFLCVTDHDRVWERAAVVDGILVVPGEESTLVRPFPPLGRHLVRLFTTEPVPLLASAHRKLEATRRQGALAMAAHPAWDGNFGTGRWRIEALADPLLDLVEIVNHHSRTGANVALWDEALARRGPALPLWATAVDDSHRPEQVGRAWVWVAVEQTWDLSLPAARLAGMVREALRRGAFYPSTGARAIFRWERDGGRSRVVVEAVPPEDEAAPGVPPRIRLMGKGGRLLVQVEGRRASYAVRGDEGYVRAEVIEPDGRAAWSQPWWIEA</sequence>
<keyword evidence="3" id="KW-1185">Reference proteome</keyword>
<gene>
    <name evidence="2" type="ORF">U7230_11675</name>
</gene>
<dbReference type="Pfam" id="PF02811">
    <property type="entry name" value="PHP"/>
    <property type="match status" value="1"/>
</dbReference>
<dbReference type="InterPro" id="IPR003141">
    <property type="entry name" value="Pol/His_phosphatase_N"/>
</dbReference>
<accession>A0ABZ1BVA8</accession>
<dbReference type="NCBIfam" id="NF038032">
    <property type="entry name" value="CehA_McbA_metalo"/>
    <property type="match status" value="1"/>
</dbReference>
<name>A0ABZ1BVA8_9FIRM</name>
<dbReference type="Proteomes" id="UP001332192">
    <property type="component" value="Chromosome"/>
</dbReference>
<dbReference type="PANTHER" id="PTHR42924">
    <property type="entry name" value="EXONUCLEASE"/>
    <property type="match status" value="1"/>
</dbReference>
<dbReference type="PANTHER" id="PTHR42924:SF3">
    <property type="entry name" value="POLYMERASE_HISTIDINOL PHOSPHATASE N-TERMINAL DOMAIN-CONTAINING PROTEIN"/>
    <property type="match status" value="1"/>
</dbReference>
<dbReference type="EMBL" id="CP141615">
    <property type="protein sequence ID" value="WRP16737.1"/>
    <property type="molecule type" value="Genomic_DNA"/>
</dbReference>
<dbReference type="InterPro" id="IPR052018">
    <property type="entry name" value="PHP_domain"/>
</dbReference>
<organism evidence="2 3">
    <name type="scientific">Carboxydichorda subterranea</name>
    <dbReference type="NCBI Taxonomy" id="3109565"/>
    <lineage>
        <taxon>Bacteria</taxon>
        <taxon>Bacillati</taxon>
        <taxon>Bacillota</taxon>
        <taxon>Limnochordia</taxon>
        <taxon>Limnochordales</taxon>
        <taxon>Geochordaceae</taxon>
        <taxon>Carboxydichorda</taxon>
    </lineage>
</organism>
<evidence type="ECO:0000259" key="1">
    <source>
        <dbReference type="SMART" id="SM00481"/>
    </source>
</evidence>
<reference evidence="2 3" key="1">
    <citation type="journal article" date="2024" name="Front. Microbiol.">
        <title>Novel thermophilic genera Geochorda gen. nov. and Carboxydochorda gen. nov. from the deep terrestrial subsurface reveal the ecophysiological diversity in the class Limnochordia.</title>
        <authorList>
            <person name="Karnachuk O.V."/>
            <person name="Lukina A.P."/>
            <person name="Avakyan M.R."/>
            <person name="Kadnikov V.V."/>
            <person name="Begmatov S."/>
            <person name="Beletsky A.V."/>
            <person name="Vlasova K.G."/>
            <person name="Novikov A.A."/>
            <person name="Shcherbakova V.A."/>
            <person name="Mardanov A.V."/>
            <person name="Ravin N.V."/>
        </authorList>
    </citation>
    <scope>NUCLEOTIDE SEQUENCE [LARGE SCALE GENOMIC DNA]</scope>
    <source>
        <strain evidence="2 3">L945</strain>
    </source>
</reference>